<dbReference type="InterPro" id="IPR026961">
    <property type="entry name" value="PGG_dom"/>
</dbReference>
<dbReference type="Pfam" id="PF13962">
    <property type="entry name" value="PGG"/>
    <property type="match status" value="2"/>
</dbReference>
<dbReference type="EMBL" id="PKMF04000022">
    <property type="protein sequence ID" value="KAK7858108.1"/>
    <property type="molecule type" value="Genomic_DNA"/>
</dbReference>
<evidence type="ECO:0000256" key="5">
    <source>
        <dbReference type="ARBA" id="ARBA00023043"/>
    </source>
</evidence>
<evidence type="ECO:0000256" key="9">
    <source>
        <dbReference type="SAM" id="Phobius"/>
    </source>
</evidence>
<comment type="subcellular location">
    <subcellularLocation>
        <location evidence="1">Membrane</location>
        <topology evidence="1">Multi-pass membrane protein</topology>
    </subcellularLocation>
</comment>
<reference evidence="11 12" key="1">
    <citation type="journal article" date="2018" name="Sci. Data">
        <title>The draft genome sequence of cork oak.</title>
        <authorList>
            <person name="Ramos A.M."/>
            <person name="Usie A."/>
            <person name="Barbosa P."/>
            <person name="Barros P.M."/>
            <person name="Capote T."/>
            <person name="Chaves I."/>
            <person name="Simoes F."/>
            <person name="Abreu I."/>
            <person name="Carrasquinho I."/>
            <person name="Faro C."/>
            <person name="Guimaraes J.B."/>
            <person name="Mendonca D."/>
            <person name="Nobrega F."/>
            <person name="Rodrigues L."/>
            <person name="Saibo N.J.M."/>
            <person name="Varela M.C."/>
            <person name="Egas C."/>
            <person name="Matos J."/>
            <person name="Miguel C.M."/>
            <person name="Oliveira M.M."/>
            <person name="Ricardo C.P."/>
            <person name="Goncalves S."/>
        </authorList>
    </citation>
    <scope>NUCLEOTIDE SEQUENCE [LARGE SCALE GENOMIC DNA]</scope>
    <source>
        <strain evidence="12">cv. HL8</strain>
    </source>
</reference>
<dbReference type="AlphaFoldDB" id="A0AAW0M2F4"/>
<dbReference type="SUPFAM" id="SSF48403">
    <property type="entry name" value="Ankyrin repeat"/>
    <property type="match status" value="1"/>
</dbReference>
<evidence type="ECO:0000256" key="2">
    <source>
        <dbReference type="ARBA" id="ARBA00022692"/>
    </source>
</evidence>
<evidence type="ECO:0000256" key="7">
    <source>
        <dbReference type="PROSITE-ProRule" id="PRU00023"/>
    </source>
</evidence>
<dbReference type="Pfam" id="PF12796">
    <property type="entry name" value="Ank_2"/>
    <property type="match status" value="2"/>
</dbReference>
<feature type="transmembrane region" description="Helical" evidence="9">
    <location>
        <begin position="177"/>
        <end position="200"/>
    </location>
</feature>
<evidence type="ECO:0000256" key="4">
    <source>
        <dbReference type="ARBA" id="ARBA00022989"/>
    </source>
</evidence>
<dbReference type="InterPro" id="IPR036770">
    <property type="entry name" value="Ankyrin_rpt-contain_sf"/>
</dbReference>
<gene>
    <name evidence="11" type="primary">BAD1_37</name>
    <name evidence="11" type="ORF">CFP56_014485</name>
</gene>
<feature type="domain" description="PGG" evidence="10">
    <location>
        <begin position="112"/>
        <end position="232"/>
    </location>
</feature>
<keyword evidence="12" id="KW-1185">Reference proteome</keyword>
<keyword evidence="2 9" id="KW-0812">Transmembrane</keyword>
<evidence type="ECO:0000259" key="10">
    <source>
        <dbReference type="Pfam" id="PF13962"/>
    </source>
</evidence>
<dbReference type="InterPro" id="IPR002110">
    <property type="entry name" value="Ankyrin_rpt"/>
</dbReference>
<accession>A0AAW0M2F4</accession>
<feature type="domain" description="PGG" evidence="10">
    <location>
        <begin position="565"/>
        <end position="680"/>
    </location>
</feature>
<feature type="transmembrane region" description="Helical" evidence="9">
    <location>
        <begin position="658"/>
        <end position="681"/>
    </location>
</feature>
<dbReference type="PROSITE" id="PS50297">
    <property type="entry name" value="ANK_REP_REGION"/>
    <property type="match status" value="3"/>
</dbReference>
<dbReference type="PANTHER" id="PTHR24186">
    <property type="entry name" value="PROTEIN PHOSPHATASE 1 REGULATORY SUBUNIT"/>
    <property type="match status" value="1"/>
</dbReference>
<feature type="repeat" description="ANK" evidence="7">
    <location>
        <begin position="461"/>
        <end position="482"/>
    </location>
</feature>
<evidence type="ECO:0000313" key="12">
    <source>
        <dbReference type="Proteomes" id="UP000237347"/>
    </source>
</evidence>
<keyword evidence="5 7" id="KW-0040">ANK repeat</keyword>
<feature type="repeat" description="ANK" evidence="7">
    <location>
        <begin position="389"/>
        <end position="410"/>
    </location>
</feature>
<sequence length="738" mass="83660">MPKIIIDLHLIHKHCNTQIVKFLLSISKVKEEANALNWMNFTALDVLEHSPKDFKRFTLQNILMDAGVERANNQNNLPPSSATMISHHESGKPTQISKQRSSQFLYLKHKGNWIQEMRGALMMVATVITTITYQPALSPPGGVWQTDIKNYTEINACRNTTCKAGTLVLAYGGYEDMFLQFLLCNSIAFSASLSVIFLLISGVPLKNNFFMVILTLAMCTTLTFLSFTYVLAFRLLIPEEIRQKHKVKVFFPSSVLVWMILLVLLFHTIRFLYWLRKMEIRLEEDNITELHKASENGCMVTLHRLIQKDPHILEKISLTPFNETPLHISALLGHVDFTRALLALKPQLAMDLDFHKRCPLHLASANGHVEIVHALLRANEDACLVYDQDGRTPLHYAAMRGNIEVVKALIFAKRDLTRVVLDGGETVLHLCVKYNQLETLKLLVEPVKDDGEFLNSKDHDGGNTILHIAVMLKQIEIVKFLLLVSKVKEGANSLNWMGFTALDVLEHSPKDFKRFTLQNILMDAGVERANNQNNLPPPSATMIGHHESGNPTQLSRQRPLKHKSNWIKELRGALMVVATVITTITYQPALSPPNGVWLTQACLNATCDARTWALGFHVNYRNLFLYFLVSNSITFTASLSVIFLLISGFPLKNKFFTVILTLAMCTTLTFLGTTYVLAFILMIPEKYRQELGELTLLPTKALAYLILFVLLIYIILFLIWLLRMIFKFILRCAKALSC</sequence>
<dbReference type="PANTHER" id="PTHR24186:SF37">
    <property type="entry name" value="PGG DOMAIN-CONTAINING PROTEIN"/>
    <property type="match status" value="1"/>
</dbReference>
<evidence type="ECO:0000256" key="1">
    <source>
        <dbReference type="ARBA" id="ARBA00004141"/>
    </source>
</evidence>
<proteinExistence type="predicted"/>
<protein>
    <submittedName>
        <fullName evidence="11">Ankyrin repeat-containing protein bda1</fullName>
    </submittedName>
</protein>
<dbReference type="Gene3D" id="1.25.40.20">
    <property type="entry name" value="Ankyrin repeat-containing domain"/>
    <property type="match status" value="1"/>
</dbReference>
<feature type="repeat" description="ANK" evidence="7">
    <location>
        <begin position="355"/>
        <end position="387"/>
    </location>
</feature>
<dbReference type="Proteomes" id="UP000237347">
    <property type="component" value="Unassembled WGS sequence"/>
</dbReference>
<feature type="compositionally biased region" description="Polar residues" evidence="8">
    <location>
        <begin position="74"/>
        <end position="84"/>
    </location>
</feature>
<comment type="caution">
    <text evidence="11">The sequence shown here is derived from an EMBL/GenBank/DDBJ whole genome shotgun (WGS) entry which is preliminary data.</text>
</comment>
<evidence type="ECO:0000313" key="11">
    <source>
        <dbReference type="EMBL" id="KAK7858108.1"/>
    </source>
</evidence>
<organism evidence="11 12">
    <name type="scientific">Quercus suber</name>
    <name type="common">Cork oak</name>
    <dbReference type="NCBI Taxonomy" id="58331"/>
    <lineage>
        <taxon>Eukaryota</taxon>
        <taxon>Viridiplantae</taxon>
        <taxon>Streptophyta</taxon>
        <taxon>Embryophyta</taxon>
        <taxon>Tracheophyta</taxon>
        <taxon>Spermatophyta</taxon>
        <taxon>Magnoliopsida</taxon>
        <taxon>eudicotyledons</taxon>
        <taxon>Gunneridae</taxon>
        <taxon>Pentapetalae</taxon>
        <taxon>rosids</taxon>
        <taxon>fabids</taxon>
        <taxon>Fagales</taxon>
        <taxon>Fagaceae</taxon>
        <taxon>Quercus</taxon>
    </lineage>
</organism>
<dbReference type="SMART" id="SM00248">
    <property type="entry name" value="ANK"/>
    <property type="match status" value="6"/>
</dbReference>
<dbReference type="GO" id="GO:0005886">
    <property type="term" value="C:plasma membrane"/>
    <property type="evidence" value="ECO:0007669"/>
    <property type="project" value="TreeGrafter"/>
</dbReference>
<evidence type="ECO:0000256" key="3">
    <source>
        <dbReference type="ARBA" id="ARBA00022737"/>
    </source>
</evidence>
<feature type="transmembrane region" description="Helical" evidence="9">
    <location>
        <begin position="701"/>
        <end position="722"/>
    </location>
</feature>
<feature type="region of interest" description="Disordered" evidence="8">
    <location>
        <begin position="74"/>
        <end position="97"/>
    </location>
</feature>
<keyword evidence="4 9" id="KW-1133">Transmembrane helix</keyword>
<name>A0AAW0M2F4_QUESU</name>
<feature type="transmembrane region" description="Helical" evidence="9">
    <location>
        <begin position="249"/>
        <end position="273"/>
    </location>
</feature>
<keyword evidence="6 9" id="KW-0472">Membrane</keyword>
<evidence type="ECO:0000256" key="6">
    <source>
        <dbReference type="ARBA" id="ARBA00023136"/>
    </source>
</evidence>
<keyword evidence="3" id="KW-0677">Repeat</keyword>
<evidence type="ECO:0000256" key="8">
    <source>
        <dbReference type="SAM" id="MobiDB-lite"/>
    </source>
</evidence>
<feature type="transmembrane region" description="Helical" evidence="9">
    <location>
        <begin position="623"/>
        <end position="646"/>
    </location>
</feature>
<feature type="transmembrane region" description="Helical" evidence="9">
    <location>
        <begin position="212"/>
        <end position="237"/>
    </location>
</feature>
<dbReference type="PROSITE" id="PS50088">
    <property type="entry name" value="ANK_REPEAT"/>
    <property type="match status" value="3"/>
</dbReference>